<keyword evidence="4 6" id="KW-0862">Zinc</keyword>
<evidence type="ECO:0000256" key="7">
    <source>
        <dbReference type="SAM" id="MobiDB-lite"/>
    </source>
</evidence>
<dbReference type="AlphaFoldDB" id="A0A937G1E9"/>
<organism evidence="10 11">
    <name type="scientific">Fulvivirga marina</name>
    <dbReference type="NCBI Taxonomy" id="2494733"/>
    <lineage>
        <taxon>Bacteria</taxon>
        <taxon>Pseudomonadati</taxon>
        <taxon>Bacteroidota</taxon>
        <taxon>Cytophagia</taxon>
        <taxon>Cytophagales</taxon>
        <taxon>Fulvivirgaceae</taxon>
        <taxon>Fulvivirga</taxon>
    </lineage>
</organism>
<dbReference type="Gene3D" id="3.30.2010.10">
    <property type="entry name" value="Metalloproteases ('zincins'), catalytic domain"/>
    <property type="match status" value="1"/>
</dbReference>
<evidence type="ECO:0000313" key="10">
    <source>
        <dbReference type="EMBL" id="MBL6450025.1"/>
    </source>
</evidence>
<keyword evidence="11" id="KW-1185">Reference proteome</keyword>
<dbReference type="RefSeq" id="WP_202859567.1">
    <property type="nucleotide sequence ID" value="NZ_JAEUGD010000068.1"/>
</dbReference>
<dbReference type="Proteomes" id="UP000614216">
    <property type="component" value="Unassembled WGS sequence"/>
</dbReference>
<evidence type="ECO:0000259" key="9">
    <source>
        <dbReference type="Pfam" id="PF01435"/>
    </source>
</evidence>
<accession>A0A937G1E9</accession>
<keyword evidence="8" id="KW-0732">Signal</keyword>
<gene>
    <name evidence="10" type="ORF">JMN32_27170</name>
</gene>
<dbReference type="PROSITE" id="PS51257">
    <property type="entry name" value="PROKAR_LIPOPROTEIN"/>
    <property type="match status" value="1"/>
</dbReference>
<evidence type="ECO:0000313" key="11">
    <source>
        <dbReference type="Proteomes" id="UP000614216"/>
    </source>
</evidence>
<evidence type="ECO:0000256" key="3">
    <source>
        <dbReference type="ARBA" id="ARBA00022801"/>
    </source>
</evidence>
<name>A0A937G1E9_9BACT</name>
<dbReference type="PANTHER" id="PTHR22726:SF1">
    <property type="entry name" value="METALLOENDOPEPTIDASE OMA1, MITOCHONDRIAL"/>
    <property type="match status" value="1"/>
</dbReference>
<dbReference type="Pfam" id="PF01435">
    <property type="entry name" value="Peptidase_M48"/>
    <property type="match status" value="1"/>
</dbReference>
<dbReference type="GO" id="GO:0046872">
    <property type="term" value="F:metal ion binding"/>
    <property type="evidence" value="ECO:0007669"/>
    <property type="project" value="UniProtKB-KW"/>
</dbReference>
<keyword evidence="3 6" id="KW-0378">Hydrolase</keyword>
<comment type="caution">
    <text evidence="10">The sequence shown here is derived from an EMBL/GenBank/DDBJ whole genome shotgun (WGS) entry which is preliminary data.</text>
</comment>
<evidence type="ECO:0000256" key="2">
    <source>
        <dbReference type="ARBA" id="ARBA00022723"/>
    </source>
</evidence>
<dbReference type="InterPro" id="IPR001915">
    <property type="entry name" value="Peptidase_M48"/>
</dbReference>
<protein>
    <submittedName>
        <fullName evidence="10">M48 family metallopeptidase</fullName>
    </submittedName>
</protein>
<evidence type="ECO:0000256" key="5">
    <source>
        <dbReference type="ARBA" id="ARBA00023049"/>
    </source>
</evidence>
<dbReference type="EMBL" id="JAEUGD010000068">
    <property type="protein sequence ID" value="MBL6450025.1"/>
    <property type="molecule type" value="Genomic_DNA"/>
</dbReference>
<feature type="region of interest" description="Disordered" evidence="7">
    <location>
        <begin position="226"/>
        <end position="247"/>
    </location>
</feature>
<comment type="similarity">
    <text evidence="6">Belongs to the peptidase M48 family.</text>
</comment>
<sequence>MIKKIIVLFLLGLFLYSCATVPVTGRKQLNLVPNSEILPMSYDQYSQVLKENKLSDNQQWTSMVKNVGSKIKVAVEQYMKQKGLSDQLSGYSWEFNLIESETVNAWCMPGGKVAFYTGIMPICKDEKGVAVVMGHEVAHAIANHGRERMSEGLVANLGLSSLSAAMGQNPTLTQQLLLQSVGVGTQLGMLSFSRTHESEADEIGLIFMAMAGYDPREAPKFWERMAAQGSGQRPPEFLSTHPHPDTRIADLNKQIPEALKYYKPQ</sequence>
<dbReference type="InterPro" id="IPR051156">
    <property type="entry name" value="Mito/Outer_Membr_Metalloprot"/>
</dbReference>
<keyword evidence="2" id="KW-0479">Metal-binding</keyword>
<evidence type="ECO:0000256" key="4">
    <source>
        <dbReference type="ARBA" id="ARBA00022833"/>
    </source>
</evidence>
<feature type="signal peptide" evidence="8">
    <location>
        <begin position="1"/>
        <end position="19"/>
    </location>
</feature>
<keyword evidence="5 6" id="KW-0482">Metalloprotease</keyword>
<dbReference type="GO" id="GO:0004222">
    <property type="term" value="F:metalloendopeptidase activity"/>
    <property type="evidence" value="ECO:0007669"/>
    <property type="project" value="InterPro"/>
</dbReference>
<feature type="chain" id="PRO_5037645010" evidence="8">
    <location>
        <begin position="20"/>
        <end position="265"/>
    </location>
</feature>
<dbReference type="GO" id="GO:0051603">
    <property type="term" value="P:proteolysis involved in protein catabolic process"/>
    <property type="evidence" value="ECO:0007669"/>
    <property type="project" value="TreeGrafter"/>
</dbReference>
<evidence type="ECO:0000256" key="6">
    <source>
        <dbReference type="RuleBase" id="RU003983"/>
    </source>
</evidence>
<evidence type="ECO:0000256" key="1">
    <source>
        <dbReference type="ARBA" id="ARBA00022670"/>
    </source>
</evidence>
<reference evidence="10" key="1">
    <citation type="submission" date="2021-01" db="EMBL/GenBank/DDBJ databases">
        <title>Fulvivirga kasyanovii gen. nov., sp nov., a novel member of the phylum Bacteroidetes isolated from seawater in a mussel farm.</title>
        <authorList>
            <person name="Zhao L.-H."/>
            <person name="Wang Z.-J."/>
        </authorList>
    </citation>
    <scope>NUCLEOTIDE SEQUENCE</scope>
    <source>
        <strain evidence="10">29W222</strain>
    </source>
</reference>
<dbReference type="CDD" id="cd07331">
    <property type="entry name" value="M48C_Oma1_like"/>
    <property type="match status" value="1"/>
</dbReference>
<dbReference type="GO" id="GO:0016020">
    <property type="term" value="C:membrane"/>
    <property type="evidence" value="ECO:0007669"/>
    <property type="project" value="TreeGrafter"/>
</dbReference>
<comment type="cofactor">
    <cofactor evidence="6">
        <name>Zn(2+)</name>
        <dbReference type="ChEBI" id="CHEBI:29105"/>
    </cofactor>
    <text evidence="6">Binds 1 zinc ion per subunit.</text>
</comment>
<dbReference type="PANTHER" id="PTHR22726">
    <property type="entry name" value="METALLOENDOPEPTIDASE OMA1"/>
    <property type="match status" value="1"/>
</dbReference>
<evidence type="ECO:0000256" key="8">
    <source>
        <dbReference type="SAM" id="SignalP"/>
    </source>
</evidence>
<keyword evidence="1 6" id="KW-0645">Protease</keyword>
<feature type="domain" description="Peptidase M48" evidence="9">
    <location>
        <begin position="71"/>
        <end position="253"/>
    </location>
</feature>
<proteinExistence type="inferred from homology"/>